<dbReference type="EMBL" id="KZ613529">
    <property type="protein sequence ID" value="PMD13628.1"/>
    <property type="molecule type" value="Genomic_DNA"/>
</dbReference>
<evidence type="ECO:0000313" key="1">
    <source>
        <dbReference type="EMBL" id="PMD13628.1"/>
    </source>
</evidence>
<reference evidence="1 2" key="1">
    <citation type="submission" date="2016-05" db="EMBL/GenBank/DDBJ databases">
        <title>A degradative enzymes factory behind the ericoid mycorrhizal symbiosis.</title>
        <authorList>
            <consortium name="DOE Joint Genome Institute"/>
            <person name="Martino E."/>
            <person name="Morin E."/>
            <person name="Grelet G."/>
            <person name="Kuo A."/>
            <person name="Kohler A."/>
            <person name="Daghino S."/>
            <person name="Barry K."/>
            <person name="Choi C."/>
            <person name="Cichocki N."/>
            <person name="Clum A."/>
            <person name="Copeland A."/>
            <person name="Hainaut M."/>
            <person name="Haridas S."/>
            <person name="Labutti K."/>
            <person name="Lindquist E."/>
            <person name="Lipzen A."/>
            <person name="Khouja H.-R."/>
            <person name="Murat C."/>
            <person name="Ohm R."/>
            <person name="Olson A."/>
            <person name="Spatafora J."/>
            <person name="Veneault-Fourrey C."/>
            <person name="Henrissat B."/>
            <person name="Grigoriev I."/>
            <person name="Martin F."/>
            <person name="Perotto S."/>
        </authorList>
    </citation>
    <scope>NUCLEOTIDE SEQUENCE [LARGE SCALE GENOMIC DNA]</scope>
    <source>
        <strain evidence="1 2">UAMH 7357</strain>
    </source>
</reference>
<sequence length="185" mass="19573">MPREQPSAACVVHGSHGGHGASRGLGEVSCATGVPGRPSKPRNTQTVRCSSSSTVCNLTSLDSRVLAYCTVGKYSLVTCASAARDSPNSQSRLVHDSTVHSAHSVSNVHARVSESSTRVAIVGLLAYLISNTSTSTGINDRVTVQYDREREVSISMHQNHSSKERIYAGSSRMHACSCYPGSLVP</sequence>
<gene>
    <name evidence="1" type="ORF">NA56DRAFT_416836</name>
</gene>
<dbReference type="Proteomes" id="UP000235672">
    <property type="component" value="Unassembled WGS sequence"/>
</dbReference>
<evidence type="ECO:0000313" key="2">
    <source>
        <dbReference type="Proteomes" id="UP000235672"/>
    </source>
</evidence>
<organism evidence="1 2">
    <name type="scientific">Hyaloscypha hepaticicola</name>
    <dbReference type="NCBI Taxonomy" id="2082293"/>
    <lineage>
        <taxon>Eukaryota</taxon>
        <taxon>Fungi</taxon>
        <taxon>Dikarya</taxon>
        <taxon>Ascomycota</taxon>
        <taxon>Pezizomycotina</taxon>
        <taxon>Leotiomycetes</taxon>
        <taxon>Helotiales</taxon>
        <taxon>Hyaloscyphaceae</taxon>
        <taxon>Hyaloscypha</taxon>
    </lineage>
</organism>
<proteinExistence type="predicted"/>
<dbReference type="AlphaFoldDB" id="A0A2J6PHW2"/>
<name>A0A2J6PHW2_9HELO</name>
<keyword evidence="2" id="KW-1185">Reference proteome</keyword>
<accession>A0A2J6PHW2</accession>
<protein>
    <submittedName>
        <fullName evidence="1">Uncharacterized protein</fullName>
    </submittedName>
</protein>